<evidence type="ECO:0000313" key="2">
    <source>
        <dbReference type="Proteomes" id="UP000692954"/>
    </source>
</evidence>
<dbReference type="Proteomes" id="UP000692954">
    <property type="component" value="Unassembled WGS sequence"/>
</dbReference>
<comment type="caution">
    <text evidence="1">The sequence shown here is derived from an EMBL/GenBank/DDBJ whole genome shotgun (WGS) entry which is preliminary data.</text>
</comment>
<keyword evidence="2" id="KW-1185">Reference proteome</keyword>
<dbReference type="EMBL" id="CAJJDN010000108">
    <property type="protein sequence ID" value="CAD8115485.1"/>
    <property type="molecule type" value="Genomic_DNA"/>
</dbReference>
<evidence type="ECO:0000313" key="1">
    <source>
        <dbReference type="EMBL" id="CAD8115485.1"/>
    </source>
</evidence>
<proteinExistence type="predicted"/>
<protein>
    <submittedName>
        <fullName evidence="1">Uncharacterized protein</fullName>
    </submittedName>
</protein>
<sequence>MPNIQEQNFQQNGIKFQRQNLELIINIQMVIQQIFMGMNMKNFYKKR</sequence>
<gene>
    <name evidence="1" type="ORF">PSON_ATCC_30995.1.T1080140</name>
</gene>
<name>A0A8S1QLU3_9CILI</name>
<organism evidence="1 2">
    <name type="scientific">Paramecium sonneborni</name>
    <dbReference type="NCBI Taxonomy" id="65129"/>
    <lineage>
        <taxon>Eukaryota</taxon>
        <taxon>Sar</taxon>
        <taxon>Alveolata</taxon>
        <taxon>Ciliophora</taxon>
        <taxon>Intramacronucleata</taxon>
        <taxon>Oligohymenophorea</taxon>
        <taxon>Peniculida</taxon>
        <taxon>Parameciidae</taxon>
        <taxon>Paramecium</taxon>
    </lineage>
</organism>
<accession>A0A8S1QLU3</accession>
<reference evidence="1" key="1">
    <citation type="submission" date="2021-01" db="EMBL/GenBank/DDBJ databases">
        <authorList>
            <consortium name="Genoscope - CEA"/>
            <person name="William W."/>
        </authorList>
    </citation>
    <scope>NUCLEOTIDE SEQUENCE</scope>
</reference>
<dbReference type="AlphaFoldDB" id="A0A8S1QLU3"/>